<evidence type="ECO:0000256" key="5">
    <source>
        <dbReference type="ARBA" id="ARBA00023054"/>
    </source>
</evidence>
<dbReference type="GO" id="GO:0005777">
    <property type="term" value="C:peroxisome"/>
    <property type="evidence" value="ECO:0007669"/>
    <property type="project" value="UniProtKB-SubCell"/>
</dbReference>
<reference evidence="14" key="2">
    <citation type="submission" date="2020-05" db="UniProtKB">
        <authorList>
            <consortium name="EnsemblMetazoa"/>
        </authorList>
    </citation>
    <scope>IDENTIFICATION</scope>
    <source>
        <strain evidence="14">wikel</strain>
    </source>
</reference>
<keyword evidence="6 9" id="KW-0496">Mitochondrion</keyword>
<comment type="function">
    <text evidence="9">Plays a role in mitochondrial and peroxisomal fission. Promotes the recruitment and association of the fission mediator dynamin-related protein 1 (DNM1L) to the mitochondrial surface.</text>
</comment>
<keyword evidence="4 9" id="KW-1133">Transmembrane helix</keyword>
<dbReference type="InterPro" id="IPR008518">
    <property type="entry name" value="Mff/Tango-11"/>
</dbReference>
<organism>
    <name type="scientific">Ixodes scapularis</name>
    <name type="common">Black-legged tick</name>
    <name type="synonym">Deer tick</name>
    <dbReference type="NCBI Taxonomy" id="6945"/>
    <lineage>
        <taxon>Eukaryota</taxon>
        <taxon>Metazoa</taxon>
        <taxon>Ecdysozoa</taxon>
        <taxon>Arthropoda</taxon>
        <taxon>Chelicerata</taxon>
        <taxon>Arachnida</taxon>
        <taxon>Acari</taxon>
        <taxon>Parasitiformes</taxon>
        <taxon>Ixodida</taxon>
        <taxon>Ixodoidea</taxon>
        <taxon>Ixodidae</taxon>
        <taxon>Ixodinae</taxon>
        <taxon>Ixodes</taxon>
    </lineage>
</organism>
<accession>B7Q8R7</accession>
<keyword evidence="5 10" id="KW-0175">Coiled coil</keyword>
<dbReference type="PaxDb" id="6945-B7Q8R7"/>
<sequence>MSSNTSPAHHRFSGDYDAFYDPEFTAEISNKMRVPQKISVVDQDEYKLIEDMGPNKLHFNDAAYMHVPDRILVRGGNQHIEGRDPLPETRLEQSLVGSAEETILLSTPPRTLTLDMHAYPAVDMEDENAENRSALKFRRKTTLSKLHNGDITFVNSGVNVHHSQNDFNFVACVSEIGATHNSHRIEPWTPVQHPFKGSPRPSFCRSAPATPPGIPGSDDELGMLKRQIRNVSRRLVAVEQENQQRQQREVVLYSVGLLYFLLKGLFWLNRNW</sequence>
<evidence type="ECO:0007829" key="16">
    <source>
        <dbReference type="PeptideAtlas" id="B7Q8R7"/>
    </source>
</evidence>
<evidence type="ECO:0000313" key="15">
    <source>
        <dbReference type="Proteomes" id="UP000001555"/>
    </source>
</evidence>
<evidence type="ECO:0000256" key="7">
    <source>
        <dbReference type="ARBA" id="ARBA00023136"/>
    </source>
</evidence>
<feature type="domain" description="Mff-like" evidence="12">
    <location>
        <begin position="13"/>
        <end position="270"/>
    </location>
</feature>
<dbReference type="Proteomes" id="UP000001555">
    <property type="component" value="Unassembled WGS sequence"/>
</dbReference>
<evidence type="ECO:0000259" key="12">
    <source>
        <dbReference type="Pfam" id="PF05644"/>
    </source>
</evidence>
<evidence type="ECO:0000256" key="3">
    <source>
        <dbReference type="ARBA" id="ARBA00022787"/>
    </source>
</evidence>
<keyword evidence="16" id="KW-1267">Proteomics identification</keyword>
<evidence type="ECO:0000313" key="13">
    <source>
        <dbReference type="EMBL" id="EEC15239.1"/>
    </source>
</evidence>
<evidence type="ECO:0000256" key="9">
    <source>
        <dbReference type="RuleBase" id="RU368040"/>
    </source>
</evidence>
<keyword evidence="3 9" id="KW-1000">Mitochondrion outer membrane</keyword>
<dbReference type="EnsemblMetazoa" id="ISCW021807-RA">
    <property type="protein sequence ID" value="ISCW021807-PA"/>
    <property type="gene ID" value="ISCW021807"/>
</dbReference>
<evidence type="ECO:0000256" key="2">
    <source>
        <dbReference type="ARBA" id="ARBA00022692"/>
    </source>
</evidence>
<evidence type="ECO:0000313" key="14">
    <source>
        <dbReference type="EnsemblMetazoa" id="ISCW021807-PA"/>
    </source>
</evidence>
<dbReference type="PANTHER" id="PTHR16501:SF6">
    <property type="entry name" value="TRANSPORT AND GOLGI ORGANIZATION PROTEIN 11"/>
    <property type="match status" value="1"/>
</dbReference>
<feature type="transmembrane region" description="Helical" evidence="9">
    <location>
        <begin position="250"/>
        <end position="268"/>
    </location>
</feature>
<keyword evidence="8 9" id="KW-0576">Peroxisome</keyword>
<evidence type="ECO:0000256" key="1">
    <source>
        <dbReference type="ARBA" id="ARBA00009806"/>
    </source>
</evidence>
<keyword evidence="15" id="KW-1185">Reference proteome</keyword>
<dbReference type="GO" id="GO:0000266">
    <property type="term" value="P:mitochondrial fission"/>
    <property type="evidence" value="ECO:0007669"/>
    <property type="project" value="UniProtKB-UniRule"/>
</dbReference>
<dbReference type="GO" id="GO:0005741">
    <property type="term" value="C:mitochondrial outer membrane"/>
    <property type="evidence" value="ECO:0007669"/>
    <property type="project" value="UniProtKB-SubCell"/>
</dbReference>
<dbReference type="VEuPathDB" id="VectorBase:ISCW021807"/>
<protein>
    <recommendedName>
        <fullName evidence="9">Mitochondrial fission factor</fullName>
    </recommendedName>
</protein>
<comment type="similarity">
    <text evidence="1 9">Belongs to the Tango11 family.</text>
</comment>
<feature type="coiled-coil region" evidence="10">
    <location>
        <begin position="221"/>
        <end position="248"/>
    </location>
</feature>
<keyword evidence="2 9" id="KW-0812">Transmembrane</keyword>
<gene>
    <name evidence="13" type="ORF">IscW_ISCW021807</name>
</gene>
<comment type="subcellular location">
    <subcellularLocation>
        <location evidence="9">Mitochondrion outer membrane</location>
        <topology evidence="9">Single-pass type IV membrane protein</topology>
    </subcellularLocation>
    <subcellularLocation>
        <location evidence="9">Peroxisome</location>
    </subcellularLocation>
</comment>
<evidence type="ECO:0000256" key="11">
    <source>
        <dbReference type="SAM" id="MobiDB-lite"/>
    </source>
</evidence>
<dbReference type="FunCoup" id="B7Q8R7">
    <property type="interactions" value="1308"/>
</dbReference>
<feature type="region of interest" description="Disordered" evidence="11">
    <location>
        <begin position="196"/>
        <end position="215"/>
    </location>
</feature>
<name>B7Q8R7_IXOSC</name>
<keyword evidence="7 9" id="KW-0472">Membrane</keyword>
<evidence type="ECO:0000256" key="10">
    <source>
        <dbReference type="SAM" id="Coils"/>
    </source>
</evidence>
<proteinExistence type="evidence at protein level"/>
<dbReference type="VEuPathDB" id="VectorBase:ISCP_018940"/>
<dbReference type="InterPro" id="IPR039433">
    <property type="entry name" value="Mff-like_dom"/>
</dbReference>
<dbReference type="OrthoDB" id="5986838at2759"/>
<dbReference type="GO" id="GO:0090141">
    <property type="term" value="P:positive regulation of mitochondrial fission"/>
    <property type="evidence" value="ECO:0007669"/>
    <property type="project" value="UniProtKB-UniRule"/>
</dbReference>
<dbReference type="PANTHER" id="PTHR16501">
    <property type="entry name" value="TRANSPORT AND GOLGI ORGANIZATION PROTEIN 11"/>
    <property type="match status" value="1"/>
</dbReference>
<reference evidence="13 15" key="1">
    <citation type="submission" date="2008-03" db="EMBL/GenBank/DDBJ databases">
        <title>Annotation of Ixodes scapularis.</title>
        <authorList>
            <consortium name="Ixodes scapularis Genome Project Consortium"/>
            <person name="Caler E."/>
            <person name="Hannick L.I."/>
            <person name="Bidwell S."/>
            <person name="Joardar V."/>
            <person name="Thiagarajan M."/>
            <person name="Amedeo P."/>
            <person name="Galinsky K.J."/>
            <person name="Schobel S."/>
            <person name="Inman J."/>
            <person name="Hostetler J."/>
            <person name="Miller J."/>
            <person name="Hammond M."/>
            <person name="Megy K."/>
            <person name="Lawson D."/>
            <person name="Kodira C."/>
            <person name="Sutton G."/>
            <person name="Meyer J."/>
            <person name="Hill C.A."/>
            <person name="Birren B."/>
            <person name="Nene V."/>
            <person name="Collins F."/>
            <person name="Alarcon-Chaidez F."/>
            <person name="Wikel S."/>
            <person name="Strausberg R."/>
        </authorList>
    </citation>
    <scope>NUCLEOTIDE SEQUENCE [LARGE SCALE GENOMIC DNA]</scope>
    <source>
        <strain evidence="15">Wikel</strain>
        <strain evidence="13">Wikel colony</strain>
    </source>
</reference>
<evidence type="ECO:0000256" key="8">
    <source>
        <dbReference type="ARBA" id="ARBA00023140"/>
    </source>
</evidence>
<dbReference type="InParanoid" id="B7Q8R7"/>
<evidence type="ECO:0000256" key="6">
    <source>
        <dbReference type="ARBA" id="ARBA00023128"/>
    </source>
</evidence>
<dbReference type="STRING" id="6945.B7Q8R7"/>
<dbReference type="EMBL" id="ABJB010081940">
    <property type="status" value="NOT_ANNOTATED_CDS"/>
    <property type="molecule type" value="Genomic_DNA"/>
</dbReference>
<dbReference type="GO" id="GO:0090314">
    <property type="term" value="P:positive regulation of protein targeting to membrane"/>
    <property type="evidence" value="ECO:0007669"/>
    <property type="project" value="UniProtKB-UniRule"/>
</dbReference>
<dbReference type="EMBL" id="DS885859">
    <property type="protein sequence ID" value="EEC15239.1"/>
    <property type="molecule type" value="Genomic_DNA"/>
</dbReference>
<dbReference type="HOGENOM" id="CLU_085498_0_0_1"/>
<dbReference type="AlphaFoldDB" id="B7Q8R7"/>
<dbReference type="Pfam" id="PF05644">
    <property type="entry name" value="Miff"/>
    <property type="match status" value="1"/>
</dbReference>
<evidence type="ECO:0000256" key="4">
    <source>
        <dbReference type="ARBA" id="ARBA00022989"/>
    </source>
</evidence>